<dbReference type="SUPFAM" id="SSF51735">
    <property type="entry name" value="NAD(P)-binding Rossmann-fold domains"/>
    <property type="match status" value="1"/>
</dbReference>
<dbReference type="InterPro" id="IPR002347">
    <property type="entry name" value="SDR_fam"/>
</dbReference>
<proteinExistence type="inferred from homology"/>
<dbReference type="PANTHER" id="PTHR43391">
    <property type="entry name" value="RETINOL DEHYDROGENASE-RELATED"/>
    <property type="match status" value="1"/>
</dbReference>
<dbReference type="InterPro" id="IPR036291">
    <property type="entry name" value="NAD(P)-bd_dom_sf"/>
</dbReference>
<dbReference type="Proteomes" id="UP001501581">
    <property type="component" value="Unassembled WGS sequence"/>
</dbReference>
<reference evidence="5 6" key="1">
    <citation type="journal article" date="2019" name="Int. J. Syst. Evol. Microbiol.">
        <title>The Global Catalogue of Microorganisms (GCM) 10K type strain sequencing project: providing services to taxonomists for standard genome sequencing and annotation.</title>
        <authorList>
            <consortium name="The Broad Institute Genomics Platform"/>
            <consortium name="The Broad Institute Genome Sequencing Center for Infectious Disease"/>
            <person name="Wu L."/>
            <person name="Ma J."/>
        </authorList>
    </citation>
    <scope>NUCLEOTIDE SEQUENCE [LARGE SCALE GENOMIC DNA]</scope>
    <source>
        <strain evidence="5 6">JCM 13008</strain>
    </source>
</reference>
<keyword evidence="2" id="KW-0521">NADP</keyword>
<comment type="similarity">
    <text evidence="1 4">Belongs to the short-chain dehydrogenases/reductases (SDR) family.</text>
</comment>
<name>A0ABN1TV68_9ACTN</name>
<dbReference type="PANTHER" id="PTHR43391:SF14">
    <property type="entry name" value="DEHYDROGENASE_REDUCTASE SDR FAMILY PROTEIN 7-LIKE"/>
    <property type="match status" value="1"/>
</dbReference>
<gene>
    <name evidence="5" type="ORF">GCM10009668_20710</name>
</gene>
<protein>
    <submittedName>
        <fullName evidence="5">SDR family oxidoreductase</fullName>
    </submittedName>
</protein>
<keyword evidence="6" id="KW-1185">Reference proteome</keyword>
<dbReference type="RefSeq" id="WP_343994050.1">
    <property type="nucleotide sequence ID" value="NZ_BAAALG010000008.1"/>
</dbReference>
<dbReference type="EMBL" id="BAAALG010000008">
    <property type="protein sequence ID" value="GAA1102121.1"/>
    <property type="molecule type" value="Genomic_DNA"/>
</dbReference>
<evidence type="ECO:0000256" key="3">
    <source>
        <dbReference type="ARBA" id="ARBA00023002"/>
    </source>
</evidence>
<organism evidence="5 6">
    <name type="scientific">Nocardioides dubius</name>
    <dbReference type="NCBI Taxonomy" id="317019"/>
    <lineage>
        <taxon>Bacteria</taxon>
        <taxon>Bacillati</taxon>
        <taxon>Actinomycetota</taxon>
        <taxon>Actinomycetes</taxon>
        <taxon>Propionibacteriales</taxon>
        <taxon>Nocardioidaceae</taxon>
        <taxon>Nocardioides</taxon>
    </lineage>
</organism>
<evidence type="ECO:0000256" key="1">
    <source>
        <dbReference type="ARBA" id="ARBA00006484"/>
    </source>
</evidence>
<accession>A0ABN1TV68</accession>
<evidence type="ECO:0000313" key="5">
    <source>
        <dbReference type="EMBL" id="GAA1102121.1"/>
    </source>
</evidence>
<evidence type="ECO:0000256" key="2">
    <source>
        <dbReference type="ARBA" id="ARBA00022857"/>
    </source>
</evidence>
<keyword evidence="3" id="KW-0560">Oxidoreductase</keyword>
<dbReference type="PRINTS" id="PR00080">
    <property type="entry name" value="SDRFAMILY"/>
</dbReference>
<sequence length="259" mass="26992">MSGTPQRVLITGAGSGLGAALADAFETRGDLVLATDRDPAGVASRAQHLALDITSGGDWAAARAWVEQEWGGLDVLVNNAGIAGGGRLDVAGVEEWRRIFEINLFGMVSGLSEFVPLFKQQRSGRIVNVASLAGFVHPAGMGAYNAVKAAVVALSETAGHELAEYGVACSVVAPSYFRTNLMDDVAGADTALTEVMRSLVAGSPLSAEAIAREVLSAVERGDEVIVPDDAARSAIALKAGDRDRYDAVMRRQAAKLNAR</sequence>
<dbReference type="Gene3D" id="3.40.50.720">
    <property type="entry name" value="NAD(P)-binding Rossmann-like Domain"/>
    <property type="match status" value="1"/>
</dbReference>
<dbReference type="PRINTS" id="PR00081">
    <property type="entry name" value="GDHRDH"/>
</dbReference>
<evidence type="ECO:0000313" key="6">
    <source>
        <dbReference type="Proteomes" id="UP001501581"/>
    </source>
</evidence>
<dbReference type="Pfam" id="PF00106">
    <property type="entry name" value="adh_short"/>
    <property type="match status" value="1"/>
</dbReference>
<comment type="caution">
    <text evidence="5">The sequence shown here is derived from an EMBL/GenBank/DDBJ whole genome shotgun (WGS) entry which is preliminary data.</text>
</comment>
<evidence type="ECO:0000256" key="4">
    <source>
        <dbReference type="RuleBase" id="RU000363"/>
    </source>
</evidence>